<keyword evidence="2" id="KW-0645">Protease</keyword>
<dbReference type="SUPFAM" id="SSF54001">
    <property type="entry name" value="Cysteine proteinases"/>
    <property type="match status" value="1"/>
</dbReference>
<dbReference type="InterPro" id="IPR013128">
    <property type="entry name" value="Peptidase_C1A"/>
</dbReference>
<dbReference type="PROSITE" id="PS00139">
    <property type="entry name" value="THIOL_PROTEASE_CYS"/>
    <property type="match status" value="1"/>
</dbReference>
<reference evidence="7 8" key="1">
    <citation type="submission" date="2020-08" db="EMBL/GenBank/DDBJ databases">
        <authorList>
            <person name="Koutsovoulos G."/>
            <person name="Danchin GJ E."/>
        </authorList>
    </citation>
    <scope>NUCLEOTIDE SEQUENCE [LARGE SCALE GENOMIC DNA]</scope>
</reference>
<sequence length="510" mass="57837">MLSVFSLSINFSFIISSSQNYSYPLEILFLVLALKKFYFIISDRPPHFSSSSINKNSFISSNCFKNNVKTMKSSPSGQDVSSPAGVHFISPPERQRGDNSSSNVGFFIKRRWRCIFGVLSALLMATAVILGSFIVFMILMSEAKRRAKTEETQYLKGLVDTINNASDVRWKARFNPFGIRVQDFSHKSLKNLTAIKEYVAHLERFFDSPRMKEHLKELEDFPDSKLPRHFDAREKWSLCPSIHQIPNQGGCGSCYAVAAMTVAADRTCILSNGTKKSQLSALDLIECCSVCGNCFGGDPLKAMVYWALEGVVTGGPDGCHPYTVNAECGTPCSPQVYGIEQQKRFCRRDKCQPGYYRNINYEEDKQRGSIAYTLFPRKMSIDQSGNKRVMLPSVIGHFNKTLKGNLDRDKIRNIIRKELITVGPTTLALPLTEEFLHYDSGIFHPYPEKDFENRIIYWHVVRLIGWGHDEEDRLYWIAANSFGEQWGENGHFKVDTSLLENFGLEYEAGL</sequence>
<evidence type="ECO:0000256" key="1">
    <source>
        <dbReference type="ARBA" id="ARBA00008455"/>
    </source>
</evidence>
<dbReference type="InterPro" id="IPR000169">
    <property type="entry name" value="Pept_cys_AS"/>
</dbReference>
<dbReference type="AlphaFoldDB" id="A0A6V7WS96"/>
<keyword evidence="5" id="KW-0812">Transmembrane</keyword>
<evidence type="ECO:0000313" key="7">
    <source>
        <dbReference type="EMBL" id="CAD2189925.1"/>
    </source>
</evidence>
<dbReference type="EMBL" id="CAJEWN010000777">
    <property type="protein sequence ID" value="CAD2189925.1"/>
    <property type="molecule type" value="Genomic_DNA"/>
</dbReference>
<evidence type="ECO:0000313" key="8">
    <source>
        <dbReference type="Proteomes" id="UP000580250"/>
    </source>
</evidence>
<dbReference type="Proteomes" id="UP000580250">
    <property type="component" value="Unassembled WGS sequence"/>
</dbReference>
<protein>
    <recommendedName>
        <fullName evidence="6">Peptidase C1A papain C-terminal domain-containing protein</fullName>
    </recommendedName>
</protein>
<keyword evidence="4" id="KW-0788">Thiol protease</keyword>
<gene>
    <name evidence="7" type="ORF">MENT_LOCUS42674</name>
</gene>
<dbReference type="SMART" id="SM00645">
    <property type="entry name" value="Pept_C1"/>
    <property type="match status" value="1"/>
</dbReference>
<keyword evidence="5" id="KW-0472">Membrane</keyword>
<evidence type="ECO:0000256" key="2">
    <source>
        <dbReference type="ARBA" id="ARBA00022670"/>
    </source>
</evidence>
<dbReference type="PANTHER" id="PTHR12411">
    <property type="entry name" value="CYSTEINE PROTEASE FAMILY C1-RELATED"/>
    <property type="match status" value="1"/>
</dbReference>
<dbReference type="InterPro" id="IPR038765">
    <property type="entry name" value="Papain-like_cys_pep_sf"/>
</dbReference>
<evidence type="ECO:0000256" key="3">
    <source>
        <dbReference type="ARBA" id="ARBA00022801"/>
    </source>
</evidence>
<dbReference type="Gene3D" id="3.90.70.10">
    <property type="entry name" value="Cysteine proteinases"/>
    <property type="match status" value="1"/>
</dbReference>
<evidence type="ECO:0000259" key="6">
    <source>
        <dbReference type="SMART" id="SM00645"/>
    </source>
</evidence>
<keyword evidence="5" id="KW-1133">Transmembrane helix</keyword>
<keyword evidence="3" id="KW-0378">Hydrolase</keyword>
<name>A0A6V7WS96_MELEN</name>
<organism evidence="7 8">
    <name type="scientific">Meloidogyne enterolobii</name>
    <name type="common">Root-knot nematode worm</name>
    <name type="synonym">Meloidogyne mayaguensis</name>
    <dbReference type="NCBI Taxonomy" id="390850"/>
    <lineage>
        <taxon>Eukaryota</taxon>
        <taxon>Metazoa</taxon>
        <taxon>Ecdysozoa</taxon>
        <taxon>Nematoda</taxon>
        <taxon>Chromadorea</taxon>
        <taxon>Rhabditida</taxon>
        <taxon>Tylenchina</taxon>
        <taxon>Tylenchomorpha</taxon>
        <taxon>Tylenchoidea</taxon>
        <taxon>Meloidogynidae</taxon>
        <taxon>Meloidogyninae</taxon>
        <taxon>Meloidogyne</taxon>
    </lineage>
</organism>
<proteinExistence type="inferred from homology"/>
<evidence type="ECO:0000256" key="5">
    <source>
        <dbReference type="SAM" id="Phobius"/>
    </source>
</evidence>
<dbReference type="InterPro" id="IPR000668">
    <property type="entry name" value="Peptidase_C1A_C"/>
</dbReference>
<feature type="domain" description="Peptidase C1A papain C-terminal" evidence="6">
    <location>
        <begin position="226"/>
        <end position="504"/>
    </location>
</feature>
<comment type="caution">
    <text evidence="7">The sequence shown here is derived from an EMBL/GenBank/DDBJ whole genome shotgun (WGS) entry which is preliminary data.</text>
</comment>
<comment type="similarity">
    <text evidence="1">Belongs to the peptidase C1 family.</text>
</comment>
<evidence type="ECO:0000256" key="4">
    <source>
        <dbReference type="ARBA" id="ARBA00022807"/>
    </source>
</evidence>
<dbReference type="GO" id="GO:0006508">
    <property type="term" value="P:proteolysis"/>
    <property type="evidence" value="ECO:0007669"/>
    <property type="project" value="UniProtKB-KW"/>
</dbReference>
<accession>A0A6V7WS96</accession>
<feature type="transmembrane region" description="Helical" evidence="5">
    <location>
        <begin position="115"/>
        <end position="140"/>
    </location>
</feature>
<dbReference type="GO" id="GO:0008234">
    <property type="term" value="F:cysteine-type peptidase activity"/>
    <property type="evidence" value="ECO:0007669"/>
    <property type="project" value="UniProtKB-KW"/>
</dbReference>
<dbReference type="Pfam" id="PF00112">
    <property type="entry name" value="Peptidase_C1"/>
    <property type="match status" value="1"/>
</dbReference>
<dbReference type="OrthoDB" id="640249at2759"/>